<dbReference type="PIRSF" id="PIRSF005384">
    <property type="entry name" value="RpiB_LacA_B"/>
    <property type="match status" value="1"/>
</dbReference>
<dbReference type="PANTHER" id="PTHR43732">
    <property type="entry name" value="RIBOSE 5-PHOSPHATE ISOMERASE-RELATED"/>
    <property type="match status" value="1"/>
</dbReference>
<sequence>MKIIIGSDELGYDLKEIIKNHLTNKGIEVVDAGVYDKNPVDYPDIALSVAEKIANNEFERGILICGTGIGMAITANKVPGVRAAQCHDVYSAERARKSNNAQIMTMGALVVGVELAKKLVDVWLESEFQGGRSIRKVDKINNVDKKFRKIEKEGV</sequence>
<dbReference type="GO" id="GO:0005975">
    <property type="term" value="P:carbohydrate metabolic process"/>
    <property type="evidence" value="ECO:0007669"/>
    <property type="project" value="InterPro"/>
</dbReference>
<dbReference type="InterPro" id="IPR036569">
    <property type="entry name" value="RpiB_LacA_LacB_sf"/>
</dbReference>
<dbReference type="InterPro" id="IPR004785">
    <property type="entry name" value="RpiB"/>
</dbReference>
<evidence type="ECO:0000256" key="2">
    <source>
        <dbReference type="ARBA" id="ARBA00023235"/>
    </source>
</evidence>
<evidence type="ECO:0000256" key="1">
    <source>
        <dbReference type="ARBA" id="ARBA00008754"/>
    </source>
</evidence>
<dbReference type="InterPro" id="IPR051812">
    <property type="entry name" value="SPI_LacAB/RpiB"/>
</dbReference>
<dbReference type="SUPFAM" id="SSF89623">
    <property type="entry name" value="Ribose/Galactose isomerase RpiB/AlsB"/>
    <property type="match status" value="1"/>
</dbReference>
<name>A0A223HZM3_THETR</name>
<keyword evidence="2 3" id="KW-0413">Isomerase</keyword>
<protein>
    <submittedName>
        <fullName evidence="3">Ribose 5-phosphate isomerase B</fullName>
    </submittedName>
</protein>
<accession>A0A223HZM3</accession>
<dbReference type="NCBIfam" id="NF004051">
    <property type="entry name" value="PRK05571.1"/>
    <property type="match status" value="1"/>
</dbReference>
<organism evidence="3 4">
    <name type="scientific">Thermoanaerobacterium thermosaccharolyticum</name>
    <name type="common">Clostridium thermosaccharolyticum</name>
    <dbReference type="NCBI Taxonomy" id="1517"/>
    <lineage>
        <taxon>Bacteria</taxon>
        <taxon>Bacillati</taxon>
        <taxon>Bacillota</taxon>
        <taxon>Clostridia</taxon>
        <taxon>Thermoanaerobacterales</taxon>
        <taxon>Thermoanaerobacteraceae</taxon>
        <taxon>Thermoanaerobacterium</taxon>
    </lineage>
</organism>
<dbReference type="AlphaFoldDB" id="A0A223HZM3"/>
<dbReference type="Gene3D" id="3.40.1400.10">
    <property type="entry name" value="Sugar-phosphate isomerase, RpiB/LacA/LacB"/>
    <property type="match status" value="1"/>
</dbReference>
<evidence type="ECO:0000313" key="3">
    <source>
        <dbReference type="EMBL" id="AST57918.1"/>
    </source>
</evidence>
<gene>
    <name evidence="3" type="ORF">Thert_01952</name>
</gene>
<dbReference type="Proteomes" id="UP000214975">
    <property type="component" value="Chromosome"/>
</dbReference>
<dbReference type="EMBL" id="CP016893">
    <property type="protein sequence ID" value="AST57918.1"/>
    <property type="molecule type" value="Genomic_DNA"/>
</dbReference>
<dbReference type="RefSeq" id="WP_094397437.1">
    <property type="nucleotide sequence ID" value="NZ_CP016893.1"/>
</dbReference>
<comment type="similarity">
    <text evidence="1">Belongs to the LacAB/RpiB family.</text>
</comment>
<reference evidence="3 4" key="1">
    <citation type="submission" date="2016-08" db="EMBL/GenBank/DDBJ databases">
        <title>A novel genetic cassette of butanologenic Thermoanaerobacterium thermosaccharolyticum that directly convert cellulose to butanol.</title>
        <authorList>
            <person name="Li T."/>
            <person name="He J."/>
        </authorList>
    </citation>
    <scope>NUCLEOTIDE SEQUENCE [LARGE SCALE GENOMIC DNA]</scope>
    <source>
        <strain evidence="3 4">TG57</strain>
    </source>
</reference>
<proteinExistence type="inferred from homology"/>
<dbReference type="PANTHER" id="PTHR43732:SF1">
    <property type="entry name" value="RIBOSE 5-PHOSPHATE ISOMERASE"/>
    <property type="match status" value="1"/>
</dbReference>
<dbReference type="InterPro" id="IPR003500">
    <property type="entry name" value="RpiB_LacA_LacB"/>
</dbReference>
<dbReference type="Pfam" id="PF02502">
    <property type="entry name" value="LacAB_rpiB"/>
    <property type="match status" value="1"/>
</dbReference>
<evidence type="ECO:0000313" key="4">
    <source>
        <dbReference type="Proteomes" id="UP000214975"/>
    </source>
</evidence>
<dbReference type="GO" id="GO:0016861">
    <property type="term" value="F:intramolecular oxidoreductase activity, interconverting aldoses and ketoses"/>
    <property type="evidence" value="ECO:0007669"/>
    <property type="project" value="UniProtKB-ARBA"/>
</dbReference>
<dbReference type="NCBIfam" id="TIGR01120">
    <property type="entry name" value="rpiB"/>
    <property type="match status" value="1"/>
</dbReference>
<dbReference type="NCBIfam" id="TIGR00689">
    <property type="entry name" value="rpiB_lacA_lacB"/>
    <property type="match status" value="1"/>
</dbReference>